<proteinExistence type="predicted"/>
<dbReference type="Pfam" id="PF13715">
    <property type="entry name" value="CarbopepD_reg_2"/>
    <property type="match status" value="1"/>
</dbReference>
<keyword evidence="2" id="KW-0121">Carboxypeptidase</keyword>
<organism evidence="2 3">
    <name type="scientific">Gracilimonas sediminicola</name>
    <dbReference type="NCBI Taxonomy" id="2952158"/>
    <lineage>
        <taxon>Bacteria</taxon>
        <taxon>Pseudomonadati</taxon>
        <taxon>Balneolota</taxon>
        <taxon>Balneolia</taxon>
        <taxon>Balneolales</taxon>
        <taxon>Balneolaceae</taxon>
        <taxon>Gracilimonas</taxon>
    </lineage>
</organism>
<dbReference type="PROSITE" id="PS51257">
    <property type="entry name" value="PROKAR_LIPOPROTEIN"/>
    <property type="match status" value="1"/>
</dbReference>
<evidence type="ECO:0000313" key="2">
    <source>
        <dbReference type="EMBL" id="MCP9292336.1"/>
    </source>
</evidence>
<dbReference type="Proteomes" id="UP001139125">
    <property type="component" value="Unassembled WGS sequence"/>
</dbReference>
<dbReference type="AlphaFoldDB" id="A0A9X2L4R3"/>
<reference evidence="2" key="1">
    <citation type="submission" date="2022-06" db="EMBL/GenBank/DDBJ databases">
        <title>Gracilimonas sp. CAU 1638 isolated from sea sediment.</title>
        <authorList>
            <person name="Kim W."/>
        </authorList>
    </citation>
    <scope>NUCLEOTIDE SEQUENCE</scope>
    <source>
        <strain evidence="2">CAU 1638</strain>
    </source>
</reference>
<keyword evidence="2" id="KW-0378">Hydrolase</keyword>
<comment type="caution">
    <text evidence="2">The sequence shown here is derived from an EMBL/GenBank/DDBJ whole genome shotgun (WGS) entry which is preliminary data.</text>
</comment>
<dbReference type="RefSeq" id="WP_255135218.1">
    <property type="nucleotide sequence ID" value="NZ_JANDBC010000002.1"/>
</dbReference>
<feature type="compositionally biased region" description="Polar residues" evidence="1">
    <location>
        <begin position="120"/>
        <end position="129"/>
    </location>
</feature>
<protein>
    <submittedName>
        <fullName evidence="2">Carboxypeptidase-like regulatory domain-containing protein</fullName>
    </submittedName>
</protein>
<keyword evidence="3" id="KW-1185">Reference proteome</keyword>
<feature type="region of interest" description="Disordered" evidence="1">
    <location>
        <begin position="120"/>
        <end position="145"/>
    </location>
</feature>
<sequence length="397" mass="45397">MYIKSRYLLFLIIISFITVSCTSGYKVISETASLPKTQFTGTVLEKESSEPIADAKVWVEGTTIHTFTDKDGVFSLAVPRGYYEIHVKAAGFEGDQTRAAIENSDGRIHDFVLENQLSRGGYTDSNEVSSFPDEGQSEKSNRQKEIASKEQKINKFISYYINDNLDCELVNPQALTFTDYDEETLWVKGPIDLTVLNRDLGYKISITLNEYVSKEYSGIIGLNIDADYFFEEMTPKNQEQAETWEKNRLTYFNGSLRHFLIAMASDKSPLYFGYRLYSGQFVNNTSAMAYSSSNVTDVEKQKYEVVFPNNLNGNNILKFEDEMRIEYVNKEVVDPNNIMGLDMYKHQTSWITLNSENVEFSDTGFFESPRAVEIKGVWRYTPVCKMVPGDYLPEIEK</sequence>
<evidence type="ECO:0000313" key="3">
    <source>
        <dbReference type="Proteomes" id="UP001139125"/>
    </source>
</evidence>
<accession>A0A9X2L4R3</accession>
<gene>
    <name evidence="2" type="ORF">NM125_12180</name>
</gene>
<dbReference type="InterPro" id="IPR008969">
    <property type="entry name" value="CarboxyPept-like_regulatory"/>
</dbReference>
<keyword evidence="2" id="KW-0645">Protease</keyword>
<dbReference type="SUPFAM" id="SSF49464">
    <property type="entry name" value="Carboxypeptidase regulatory domain-like"/>
    <property type="match status" value="1"/>
</dbReference>
<name>A0A9X2L4R3_9BACT</name>
<dbReference type="EMBL" id="JANDBC010000002">
    <property type="protein sequence ID" value="MCP9292336.1"/>
    <property type="molecule type" value="Genomic_DNA"/>
</dbReference>
<dbReference type="GO" id="GO:0004180">
    <property type="term" value="F:carboxypeptidase activity"/>
    <property type="evidence" value="ECO:0007669"/>
    <property type="project" value="UniProtKB-KW"/>
</dbReference>
<evidence type="ECO:0000256" key="1">
    <source>
        <dbReference type="SAM" id="MobiDB-lite"/>
    </source>
</evidence>
<feature type="compositionally biased region" description="Basic and acidic residues" evidence="1">
    <location>
        <begin position="136"/>
        <end position="145"/>
    </location>
</feature>
<dbReference type="Gene3D" id="2.60.40.1120">
    <property type="entry name" value="Carboxypeptidase-like, regulatory domain"/>
    <property type="match status" value="1"/>
</dbReference>